<accession>A0A7Y9I2K8</accession>
<evidence type="ECO:0000259" key="2">
    <source>
        <dbReference type="Pfam" id="PF08044"/>
    </source>
</evidence>
<proteinExistence type="predicted"/>
<dbReference type="Proteomes" id="UP000569914">
    <property type="component" value="Unassembled WGS sequence"/>
</dbReference>
<keyword evidence="4" id="KW-1185">Reference proteome</keyword>
<reference evidence="3 4" key="1">
    <citation type="submission" date="2020-07" db="EMBL/GenBank/DDBJ databases">
        <title>Sequencing the genomes of 1000 actinobacteria strains.</title>
        <authorList>
            <person name="Klenk H.-P."/>
        </authorList>
    </citation>
    <scope>NUCLEOTIDE SEQUENCE [LARGE SCALE GENOMIC DNA]</scope>
    <source>
        <strain evidence="3 4">DSM 22083</strain>
    </source>
</reference>
<protein>
    <recommendedName>
        <fullName evidence="2">DUF1707 domain-containing protein</fullName>
    </recommendedName>
</protein>
<dbReference type="InterPro" id="IPR012551">
    <property type="entry name" value="DUF1707_SHOCT-like"/>
</dbReference>
<evidence type="ECO:0000313" key="4">
    <source>
        <dbReference type="Proteomes" id="UP000569914"/>
    </source>
</evidence>
<dbReference type="RefSeq" id="WP_179747868.1">
    <property type="nucleotide sequence ID" value="NZ_JACCBU010000001.1"/>
</dbReference>
<sequence length="203" mass="21988">MSDSPDSSLPLPAARVSDAERERAAEQLRDAVSDGRLDLDELDERLTAAYQAKTRADLVAVTFDLEPVKNDARPLALRTKSGTIKRAGVWTAPAEIIAECTSGTIKLDFTQARVQDREVHVHASAKSGSVILIVPHRGWSVVMEDVSSSSGSIVNKVLGDGSPYGHTIRVTGGVTSGVIKARHPRRRFLDWLFARPHPDALTS</sequence>
<dbReference type="EMBL" id="JACCBU010000001">
    <property type="protein sequence ID" value="NYE69093.1"/>
    <property type="molecule type" value="Genomic_DNA"/>
</dbReference>
<evidence type="ECO:0000256" key="1">
    <source>
        <dbReference type="SAM" id="MobiDB-lite"/>
    </source>
</evidence>
<dbReference type="PANTHER" id="PTHR40763:SF5">
    <property type="entry name" value="MEMBRANE PROTEIN"/>
    <property type="match status" value="1"/>
</dbReference>
<feature type="compositionally biased region" description="Basic and acidic residues" evidence="1">
    <location>
        <begin position="17"/>
        <end position="29"/>
    </location>
</feature>
<comment type="caution">
    <text evidence="3">The sequence shown here is derived from an EMBL/GenBank/DDBJ whole genome shotgun (WGS) entry which is preliminary data.</text>
</comment>
<gene>
    <name evidence="3" type="ORF">BKA15_000422</name>
</gene>
<organism evidence="3 4">
    <name type="scientific">Microlunatus parietis</name>
    <dbReference type="NCBI Taxonomy" id="682979"/>
    <lineage>
        <taxon>Bacteria</taxon>
        <taxon>Bacillati</taxon>
        <taxon>Actinomycetota</taxon>
        <taxon>Actinomycetes</taxon>
        <taxon>Propionibacteriales</taxon>
        <taxon>Propionibacteriaceae</taxon>
        <taxon>Microlunatus</taxon>
    </lineage>
</organism>
<feature type="compositionally biased region" description="Low complexity" evidence="1">
    <location>
        <begin position="1"/>
        <end position="12"/>
    </location>
</feature>
<evidence type="ECO:0000313" key="3">
    <source>
        <dbReference type="EMBL" id="NYE69093.1"/>
    </source>
</evidence>
<dbReference type="AlphaFoldDB" id="A0A7Y9I2K8"/>
<feature type="region of interest" description="Disordered" evidence="1">
    <location>
        <begin position="1"/>
        <end position="29"/>
    </location>
</feature>
<dbReference type="Pfam" id="PF08044">
    <property type="entry name" value="DUF1707"/>
    <property type="match status" value="1"/>
</dbReference>
<feature type="domain" description="DUF1707" evidence="2">
    <location>
        <begin position="15"/>
        <end position="65"/>
    </location>
</feature>
<dbReference type="PANTHER" id="PTHR40763">
    <property type="entry name" value="MEMBRANE PROTEIN-RELATED"/>
    <property type="match status" value="1"/>
</dbReference>
<name>A0A7Y9I2K8_9ACTN</name>